<gene>
    <name evidence="11" type="ORF">PF021_02900</name>
</gene>
<keyword evidence="2 8" id="KW-0813">Transport</keyword>
<evidence type="ECO:0000259" key="10">
    <source>
        <dbReference type="Pfam" id="PF01618"/>
    </source>
</evidence>
<dbReference type="InterPro" id="IPR002898">
    <property type="entry name" value="MotA_ExbB_proton_chnl"/>
</dbReference>
<keyword evidence="4 9" id="KW-0812">Transmembrane</keyword>
<evidence type="ECO:0000256" key="4">
    <source>
        <dbReference type="ARBA" id="ARBA00022692"/>
    </source>
</evidence>
<name>A0ABT4VEQ7_9HELI</name>
<dbReference type="EMBL" id="JAQHXR010000001">
    <property type="protein sequence ID" value="MDA3968620.1"/>
    <property type="molecule type" value="Genomic_DNA"/>
</dbReference>
<sequence length="198" mass="22065">MNLIQSLTDNYGVVSIVVLVWLSIYFILVFWIFIYRYISLSNLISNEKACLDSLVSGKYTLPRNSVFHYNISKIEKKVTEPILQYCLNKTVKEATSGLTFLAVVASTAPFIGLFGTVVEILEAFSTLGNEARVTLDVIAPVISKALVATATGILTAVPAYTFNLFLKRKVFELNTYLKLQIDILLSPKESLKNVDEIV</sequence>
<evidence type="ECO:0000256" key="6">
    <source>
        <dbReference type="ARBA" id="ARBA00022989"/>
    </source>
</evidence>
<comment type="caution">
    <text evidence="11">The sequence shown here is derived from an EMBL/GenBank/DDBJ whole genome shotgun (WGS) entry which is preliminary data.</text>
</comment>
<evidence type="ECO:0000313" key="11">
    <source>
        <dbReference type="EMBL" id="MDA3968620.1"/>
    </source>
</evidence>
<dbReference type="Proteomes" id="UP001210261">
    <property type="component" value="Unassembled WGS sequence"/>
</dbReference>
<dbReference type="RefSeq" id="WP_271020902.1">
    <property type="nucleotide sequence ID" value="NZ_JAQHXR010000001.1"/>
</dbReference>
<evidence type="ECO:0000256" key="2">
    <source>
        <dbReference type="ARBA" id="ARBA00022448"/>
    </source>
</evidence>
<feature type="transmembrane region" description="Helical" evidence="9">
    <location>
        <begin position="12"/>
        <end position="38"/>
    </location>
</feature>
<dbReference type="Pfam" id="PF01618">
    <property type="entry name" value="MotA_ExbB"/>
    <property type="match status" value="1"/>
</dbReference>
<keyword evidence="7 9" id="KW-0472">Membrane</keyword>
<proteinExistence type="inferred from homology"/>
<feature type="transmembrane region" description="Helical" evidence="9">
    <location>
        <begin position="98"/>
        <end position="121"/>
    </location>
</feature>
<evidence type="ECO:0000256" key="8">
    <source>
        <dbReference type="RuleBase" id="RU004057"/>
    </source>
</evidence>
<evidence type="ECO:0000256" key="9">
    <source>
        <dbReference type="SAM" id="Phobius"/>
    </source>
</evidence>
<protein>
    <submittedName>
        <fullName evidence="11">MotA/TolQ/ExbB proton channel family protein</fullName>
    </submittedName>
</protein>
<dbReference type="PANTHER" id="PTHR30625">
    <property type="entry name" value="PROTEIN TOLQ"/>
    <property type="match status" value="1"/>
</dbReference>
<keyword evidence="5 8" id="KW-0653">Protein transport</keyword>
<evidence type="ECO:0000256" key="1">
    <source>
        <dbReference type="ARBA" id="ARBA00004429"/>
    </source>
</evidence>
<comment type="subcellular location">
    <subcellularLocation>
        <location evidence="1">Cell inner membrane</location>
        <topology evidence="1">Multi-pass membrane protein</topology>
    </subcellularLocation>
    <subcellularLocation>
        <location evidence="8">Membrane</location>
        <topology evidence="8">Multi-pass membrane protein</topology>
    </subcellularLocation>
</comment>
<keyword evidence="6 9" id="KW-1133">Transmembrane helix</keyword>
<keyword evidence="3" id="KW-1003">Cell membrane</keyword>
<feature type="domain" description="MotA/TolQ/ExbB proton channel" evidence="10">
    <location>
        <begin position="72"/>
        <end position="175"/>
    </location>
</feature>
<dbReference type="InterPro" id="IPR050790">
    <property type="entry name" value="ExbB/TolQ_transport"/>
</dbReference>
<comment type="similarity">
    <text evidence="8">Belongs to the exbB/tolQ family.</text>
</comment>
<feature type="transmembrane region" description="Helical" evidence="9">
    <location>
        <begin position="141"/>
        <end position="166"/>
    </location>
</feature>
<evidence type="ECO:0000256" key="7">
    <source>
        <dbReference type="ARBA" id="ARBA00023136"/>
    </source>
</evidence>
<evidence type="ECO:0000256" key="5">
    <source>
        <dbReference type="ARBA" id="ARBA00022927"/>
    </source>
</evidence>
<organism evidence="11 12">
    <name type="scientific">Helicobacter ibis</name>
    <dbReference type="NCBI Taxonomy" id="2962633"/>
    <lineage>
        <taxon>Bacteria</taxon>
        <taxon>Pseudomonadati</taxon>
        <taxon>Campylobacterota</taxon>
        <taxon>Epsilonproteobacteria</taxon>
        <taxon>Campylobacterales</taxon>
        <taxon>Helicobacteraceae</taxon>
        <taxon>Helicobacter</taxon>
    </lineage>
</organism>
<reference evidence="11 12" key="1">
    <citation type="submission" date="2023-01" db="EMBL/GenBank/DDBJ databases">
        <title>Description of Helicobacter ibis sp. nov. isolated from faecal droppings of black-faced ibis (Theristicus melanopis).</title>
        <authorList>
            <person name="Lopez-Cantillo M."/>
            <person name="Vidal-Veuthey B."/>
            <person name="Mella A."/>
            <person name="De La Haba R."/>
            <person name="Collado L."/>
        </authorList>
    </citation>
    <scope>NUCLEOTIDE SEQUENCE [LARGE SCALE GENOMIC DNA]</scope>
    <source>
        <strain evidence="11 12">A82</strain>
    </source>
</reference>
<accession>A0ABT4VEQ7</accession>
<evidence type="ECO:0000313" key="12">
    <source>
        <dbReference type="Proteomes" id="UP001210261"/>
    </source>
</evidence>
<evidence type="ECO:0000256" key="3">
    <source>
        <dbReference type="ARBA" id="ARBA00022475"/>
    </source>
</evidence>
<keyword evidence="12" id="KW-1185">Reference proteome</keyword>
<dbReference type="PANTHER" id="PTHR30625:SF15">
    <property type="entry name" value="BIOPOLYMER TRANSPORT PROTEIN EXBB"/>
    <property type="match status" value="1"/>
</dbReference>